<evidence type="ECO:0000256" key="9">
    <source>
        <dbReference type="ARBA" id="ARBA00023004"/>
    </source>
</evidence>
<keyword evidence="6 12" id="KW-0479">Metal-binding</keyword>
<evidence type="ECO:0000256" key="2">
    <source>
        <dbReference type="ARBA" id="ARBA00004370"/>
    </source>
</evidence>
<dbReference type="Pfam" id="PF00067">
    <property type="entry name" value="p450"/>
    <property type="match status" value="1"/>
</dbReference>
<proteinExistence type="inferred from homology"/>
<evidence type="ECO:0000256" key="13">
    <source>
        <dbReference type="RuleBase" id="RU000461"/>
    </source>
</evidence>
<feature type="transmembrane region" description="Helical" evidence="14">
    <location>
        <begin position="67"/>
        <end position="85"/>
    </location>
</feature>
<feature type="transmembrane region" description="Helical" evidence="14">
    <location>
        <begin position="6"/>
        <end position="22"/>
    </location>
</feature>
<evidence type="ECO:0000256" key="11">
    <source>
        <dbReference type="ARBA" id="ARBA00023136"/>
    </source>
</evidence>
<dbReference type="PROSITE" id="PS00086">
    <property type="entry name" value="CYTOCHROME_P450"/>
    <property type="match status" value="1"/>
</dbReference>
<keyword evidence="8 13" id="KW-0560">Oxidoreductase</keyword>
<dbReference type="SUPFAM" id="SSF48264">
    <property type="entry name" value="Cytochrome P450"/>
    <property type="match status" value="1"/>
</dbReference>
<name>A0A9N9LLK5_9HELO</name>
<evidence type="ECO:0000256" key="10">
    <source>
        <dbReference type="ARBA" id="ARBA00023033"/>
    </source>
</evidence>
<evidence type="ECO:0000313" key="16">
    <source>
        <dbReference type="Proteomes" id="UP000701801"/>
    </source>
</evidence>
<dbReference type="AlphaFoldDB" id="A0A9N9LLK5"/>
<dbReference type="GO" id="GO:0020037">
    <property type="term" value="F:heme binding"/>
    <property type="evidence" value="ECO:0007669"/>
    <property type="project" value="InterPro"/>
</dbReference>
<evidence type="ECO:0000256" key="3">
    <source>
        <dbReference type="ARBA" id="ARBA00010617"/>
    </source>
</evidence>
<dbReference type="Proteomes" id="UP000701801">
    <property type="component" value="Unassembled WGS sequence"/>
</dbReference>
<comment type="subcellular location">
    <subcellularLocation>
        <location evidence="2">Membrane</location>
    </subcellularLocation>
</comment>
<comment type="similarity">
    <text evidence="3 13">Belongs to the cytochrome P450 family.</text>
</comment>
<accession>A0A9N9LLK5</accession>
<feature type="transmembrane region" description="Helical" evidence="14">
    <location>
        <begin position="34"/>
        <end position="61"/>
    </location>
</feature>
<dbReference type="CDD" id="cd11061">
    <property type="entry name" value="CYP67-like"/>
    <property type="match status" value="1"/>
</dbReference>
<dbReference type="InterPro" id="IPR050121">
    <property type="entry name" value="Cytochrome_P450_monoxygenase"/>
</dbReference>
<keyword evidence="9 12" id="KW-0408">Iron</keyword>
<dbReference type="FunFam" id="1.10.630.10:FF:000063">
    <property type="entry name" value="Cytochrome P450 monooxygenase"/>
    <property type="match status" value="1"/>
</dbReference>
<keyword evidence="16" id="KW-1185">Reference proteome</keyword>
<dbReference type="Gene3D" id="1.10.630.10">
    <property type="entry name" value="Cytochrome P450"/>
    <property type="match status" value="1"/>
</dbReference>
<reference evidence="15" key="1">
    <citation type="submission" date="2021-07" db="EMBL/GenBank/DDBJ databases">
        <authorList>
            <person name="Durling M."/>
        </authorList>
    </citation>
    <scope>NUCLEOTIDE SEQUENCE</scope>
</reference>
<feature type="binding site" description="axial binding residue" evidence="12">
    <location>
        <position position="481"/>
    </location>
    <ligand>
        <name>heme</name>
        <dbReference type="ChEBI" id="CHEBI:30413"/>
    </ligand>
    <ligandPart>
        <name>Fe</name>
        <dbReference type="ChEBI" id="CHEBI:18248"/>
    </ligandPart>
</feature>
<evidence type="ECO:0000256" key="14">
    <source>
        <dbReference type="SAM" id="Phobius"/>
    </source>
</evidence>
<dbReference type="PRINTS" id="PR00463">
    <property type="entry name" value="EP450I"/>
</dbReference>
<evidence type="ECO:0000256" key="4">
    <source>
        <dbReference type="ARBA" id="ARBA00022617"/>
    </source>
</evidence>
<evidence type="ECO:0000256" key="1">
    <source>
        <dbReference type="ARBA" id="ARBA00001971"/>
    </source>
</evidence>
<dbReference type="InterPro" id="IPR002401">
    <property type="entry name" value="Cyt_P450_E_grp-I"/>
</dbReference>
<dbReference type="InterPro" id="IPR001128">
    <property type="entry name" value="Cyt_P450"/>
</dbReference>
<evidence type="ECO:0008006" key="17">
    <source>
        <dbReference type="Google" id="ProtNLM"/>
    </source>
</evidence>
<dbReference type="PRINTS" id="PR00385">
    <property type="entry name" value="P450"/>
</dbReference>
<dbReference type="GO" id="GO:0016705">
    <property type="term" value="F:oxidoreductase activity, acting on paired donors, with incorporation or reduction of molecular oxygen"/>
    <property type="evidence" value="ECO:0007669"/>
    <property type="project" value="InterPro"/>
</dbReference>
<organism evidence="15 16">
    <name type="scientific">Hymenoscyphus albidus</name>
    <dbReference type="NCBI Taxonomy" id="595503"/>
    <lineage>
        <taxon>Eukaryota</taxon>
        <taxon>Fungi</taxon>
        <taxon>Dikarya</taxon>
        <taxon>Ascomycota</taxon>
        <taxon>Pezizomycotina</taxon>
        <taxon>Leotiomycetes</taxon>
        <taxon>Helotiales</taxon>
        <taxon>Helotiaceae</taxon>
        <taxon>Hymenoscyphus</taxon>
    </lineage>
</organism>
<keyword evidence="11 14" id="KW-0472">Membrane</keyword>
<evidence type="ECO:0000256" key="8">
    <source>
        <dbReference type="ARBA" id="ARBA00023002"/>
    </source>
</evidence>
<evidence type="ECO:0000256" key="6">
    <source>
        <dbReference type="ARBA" id="ARBA00022723"/>
    </source>
</evidence>
<sequence length="542" mass="61139">MIAQRTHLIAFAAGVCTHLFYFKRGEHHRNGSKYVKVAFYASVLLPATQTIALSVSLMSALRSSAAIFGYSLLGLYSSLLFYRLLAHPLNKFPGPIAARIGDLWLTAQLGKSDMHKTSVNLYNEYGPYVRVGSSYLMIVHPLAVSAVHGPQSKCRKADLYDFEQPNRGIATRDKELHHGRRRVWSRGFGDKALRGYESRVAVYVQLLLDRLYSSAEGAVDTTKLMEFFAFDTMGDLGLGKSFGMLENDSHHSAIKHLVDSLEMMGVRLPMWLIRLLVDSPLAPTETDKFLDFCYKQLAILMNDEKRLIRPSIMAPLLAHYESLSPEKQDISVIRNDVRFIIIAGSDTVAATLAFIFYYLARYPQHIEKLRKELLPVRSTNGYYEHDKIQNAEHLNAVINEALRLHPPASTIPRVTPPEGIMVEDTFIPGKMTVFTSQYAIGRCETVYRMANEFVPERWSSRPELIIERAGYAPFSTGSHSCIGRPLALMEMRLAIAECISRFDIKFAEGFGPDKFIDDVKDCMSWHMGALNLCYSPWSQSSV</sequence>
<dbReference type="EMBL" id="CAJVRM010000116">
    <property type="protein sequence ID" value="CAG8974771.1"/>
    <property type="molecule type" value="Genomic_DNA"/>
</dbReference>
<evidence type="ECO:0000313" key="15">
    <source>
        <dbReference type="EMBL" id="CAG8974771.1"/>
    </source>
</evidence>
<dbReference type="GO" id="GO:0016020">
    <property type="term" value="C:membrane"/>
    <property type="evidence" value="ECO:0007669"/>
    <property type="project" value="UniProtKB-SubCell"/>
</dbReference>
<keyword evidence="5 14" id="KW-0812">Transmembrane</keyword>
<dbReference type="PANTHER" id="PTHR24305:SF112">
    <property type="entry name" value="L-ORNITHINE-N5-MONOOXYGENASE (EUROFUNG)"/>
    <property type="match status" value="1"/>
</dbReference>
<dbReference type="InterPro" id="IPR036396">
    <property type="entry name" value="Cyt_P450_sf"/>
</dbReference>
<evidence type="ECO:0000256" key="12">
    <source>
        <dbReference type="PIRSR" id="PIRSR602401-1"/>
    </source>
</evidence>
<keyword evidence="10 13" id="KW-0503">Monooxygenase</keyword>
<dbReference type="PANTHER" id="PTHR24305">
    <property type="entry name" value="CYTOCHROME P450"/>
    <property type="match status" value="1"/>
</dbReference>
<dbReference type="GO" id="GO:0005506">
    <property type="term" value="F:iron ion binding"/>
    <property type="evidence" value="ECO:0007669"/>
    <property type="project" value="InterPro"/>
</dbReference>
<keyword evidence="4 12" id="KW-0349">Heme</keyword>
<evidence type="ECO:0000256" key="7">
    <source>
        <dbReference type="ARBA" id="ARBA00022989"/>
    </source>
</evidence>
<keyword evidence="7 14" id="KW-1133">Transmembrane helix</keyword>
<dbReference type="GO" id="GO:0004497">
    <property type="term" value="F:monooxygenase activity"/>
    <property type="evidence" value="ECO:0007669"/>
    <property type="project" value="UniProtKB-KW"/>
</dbReference>
<comment type="cofactor">
    <cofactor evidence="1 12">
        <name>heme</name>
        <dbReference type="ChEBI" id="CHEBI:30413"/>
    </cofactor>
</comment>
<dbReference type="OrthoDB" id="6692864at2759"/>
<dbReference type="GO" id="GO:1902181">
    <property type="term" value="P:verruculogen biosynthetic process"/>
    <property type="evidence" value="ECO:0007669"/>
    <property type="project" value="UniProtKB-ARBA"/>
</dbReference>
<comment type="caution">
    <text evidence="15">The sequence shown here is derived from an EMBL/GenBank/DDBJ whole genome shotgun (WGS) entry which is preliminary data.</text>
</comment>
<dbReference type="InterPro" id="IPR017972">
    <property type="entry name" value="Cyt_P450_CS"/>
</dbReference>
<gene>
    <name evidence="15" type="ORF">HYALB_00000383</name>
</gene>
<protein>
    <recommendedName>
        <fullName evidence="17">Cytochrome P450</fullName>
    </recommendedName>
</protein>
<evidence type="ECO:0000256" key="5">
    <source>
        <dbReference type="ARBA" id="ARBA00022692"/>
    </source>
</evidence>